<dbReference type="InterPro" id="IPR001763">
    <property type="entry name" value="Rhodanese-like_dom"/>
</dbReference>
<evidence type="ECO:0000313" key="3">
    <source>
        <dbReference type="Proteomes" id="UP000444316"/>
    </source>
</evidence>
<dbReference type="CDD" id="cd01522">
    <property type="entry name" value="RHOD_1"/>
    <property type="match status" value="1"/>
</dbReference>
<dbReference type="SUPFAM" id="SSF52821">
    <property type="entry name" value="Rhodanese/Cell cycle control phosphatase"/>
    <property type="match status" value="1"/>
</dbReference>
<feature type="domain" description="Rhodanese" evidence="1">
    <location>
        <begin position="29"/>
        <end position="128"/>
    </location>
</feature>
<dbReference type="AlphaFoldDB" id="A0A845I267"/>
<organism evidence="2 3">
    <name type="scientific">Duganella fentianensis</name>
    <dbReference type="NCBI Taxonomy" id="2692177"/>
    <lineage>
        <taxon>Bacteria</taxon>
        <taxon>Pseudomonadati</taxon>
        <taxon>Pseudomonadota</taxon>
        <taxon>Betaproteobacteria</taxon>
        <taxon>Burkholderiales</taxon>
        <taxon>Oxalobacteraceae</taxon>
        <taxon>Telluria group</taxon>
        <taxon>Duganella</taxon>
    </lineage>
</organism>
<gene>
    <name evidence="2" type="ORF">GTP23_06885</name>
</gene>
<dbReference type="InterPro" id="IPR036873">
    <property type="entry name" value="Rhodanese-like_dom_sf"/>
</dbReference>
<protein>
    <submittedName>
        <fullName evidence="2">Rhodanese-like domain-containing protein</fullName>
    </submittedName>
</protein>
<dbReference type="Proteomes" id="UP000444316">
    <property type="component" value="Unassembled WGS sequence"/>
</dbReference>
<evidence type="ECO:0000259" key="1">
    <source>
        <dbReference type="PROSITE" id="PS50206"/>
    </source>
</evidence>
<reference evidence="2" key="1">
    <citation type="submission" date="2019-12" db="EMBL/GenBank/DDBJ databases">
        <title>Novel species isolated from a subtropical stream in China.</title>
        <authorList>
            <person name="Lu H."/>
        </authorList>
    </citation>
    <scope>NUCLEOTIDE SEQUENCE [LARGE SCALE GENOMIC DNA]</scope>
    <source>
        <strain evidence="2">FT93W</strain>
    </source>
</reference>
<sequence length="143" mass="15520">MSEVVVELPLELAQASAGVPPAIAWQLFLRGQSLLVDVRTAEERKFVGHVPDTLHVPWATGTALTRNPRFVRELEAKVGGKDAVVLLLCRSGKRSALAAEAAAKAGFTAVFNVLEGFEGEIDGLQQRGKSDGWRFRGLPWVQD</sequence>
<dbReference type="Gene3D" id="3.40.250.10">
    <property type="entry name" value="Rhodanese-like domain"/>
    <property type="match status" value="1"/>
</dbReference>
<dbReference type="PANTHER" id="PTHR45431:SF3">
    <property type="entry name" value="RHODANESE-LIKE DOMAIN-CONTAINING PROTEIN 15, CHLOROPLASTIC"/>
    <property type="match status" value="1"/>
</dbReference>
<keyword evidence="3" id="KW-1185">Reference proteome</keyword>
<name>A0A845I267_9BURK</name>
<dbReference type="InterPro" id="IPR052367">
    <property type="entry name" value="Thiosulfate_ST/Rhodanese-like"/>
</dbReference>
<dbReference type="Pfam" id="PF00581">
    <property type="entry name" value="Rhodanese"/>
    <property type="match status" value="1"/>
</dbReference>
<dbReference type="SMART" id="SM00450">
    <property type="entry name" value="RHOD"/>
    <property type="match status" value="1"/>
</dbReference>
<evidence type="ECO:0000313" key="2">
    <source>
        <dbReference type="EMBL" id="MYN44798.1"/>
    </source>
</evidence>
<comment type="caution">
    <text evidence="2">The sequence shown here is derived from an EMBL/GenBank/DDBJ whole genome shotgun (WGS) entry which is preliminary data.</text>
</comment>
<proteinExistence type="predicted"/>
<dbReference type="RefSeq" id="WP_161034397.1">
    <property type="nucleotide sequence ID" value="NZ_WWCL01000001.1"/>
</dbReference>
<dbReference type="EMBL" id="WWCL01000001">
    <property type="protein sequence ID" value="MYN44798.1"/>
    <property type="molecule type" value="Genomic_DNA"/>
</dbReference>
<dbReference type="PANTHER" id="PTHR45431">
    <property type="entry name" value="RHODANESE-LIKE DOMAIN-CONTAINING PROTEIN 15, CHLOROPLASTIC"/>
    <property type="match status" value="1"/>
</dbReference>
<accession>A0A845I267</accession>
<dbReference type="PROSITE" id="PS50206">
    <property type="entry name" value="RHODANESE_3"/>
    <property type="match status" value="1"/>
</dbReference>